<evidence type="ECO:0000256" key="1">
    <source>
        <dbReference type="SAM" id="SignalP"/>
    </source>
</evidence>
<name>A0A1X7SH67_AMPQE</name>
<feature type="signal peptide" evidence="1">
    <location>
        <begin position="1"/>
        <end position="21"/>
    </location>
</feature>
<dbReference type="InterPro" id="IPR036116">
    <property type="entry name" value="FN3_sf"/>
</dbReference>
<dbReference type="InterPro" id="IPR013783">
    <property type="entry name" value="Ig-like_fold"/>
</dbReference>
<reference evidence="3" key="1">
    <citation type="submission" date="2017-05" db="UniProtKB">
        <authorList>
            <consortium name="EnsemblMetazoa"/>
        </authorList>
    </citation>
    <scope>IDENTIFICATION</scope>
</reference>
<dbReference type="AlphaFoldDB" id="A0A1X7SH67"/>
<keyword evidence="1" id="KW-0732">Signal</keyword>
<sequence length="243" mass="26071">MATPCVLWCLVLVDLILLSSGAELVQTSPSYTPLCPGDRLVLTCTTTTGSTFWRIPGQSNEAEPVSGPKVVEGLMLNVTSINGSTITTTGIYQSINVSLNGSEVACAGASIIAVYATVTITIADPPVAVTDININPIDDSSILITWLYQQNIIQCIVNYTVMINDSNVSSQYSSIGNNITLTSLIVGTNYSFIIIPIDTIGREGPPSSLIQYIWNVPAPVVNISWYQVSSDSVTIWWNNTEVC</sequence>
<dbReference type="SUPFAM" id="SSF49265">
    <property type="entry name" value="Fibronectin type III"/>
    <property type="match status" value="1"/>
</dbReference>
<evidence type="ECO:0000259" key="2">
    <source>
        <dbReference type="PROSITE" id="PS50853"/>
    </source>
</evidence>
<dbReference type="SMART" id="SM00060">
    <property type="entry name" value="FN3"/>
    <property type="match status" value="1"/>
</dbReference>
<feature type="chain" id="PRO_5010877255" description="Fibronectin type-III domain-containing protein" evidence="1">
    <location>
        <begin position="22"/>
        <end position="243"/>
    </location>
</feature>
<proteinExistence type="predicted"/>
<organism evidence="3">
    <name type="scientific">Amphimedon queenslandica</name>
    <name type="common">Sponge</name>
    <dbReference type="NCBI Taxonomy" id="400682"/>
    <lineage>
        <taxon>Eukaryota</taxon>
        <taxon>Metazoa</taxon>
        <taxon>Porifera</taxon>
        <taxon>Demospongiae</taxon>
        <taxon>Heteroscleromorpha</taxon>
        <taxon>Haplosclerida</taxon>
        <taxon>Niphatidae</taxon>
        <taxon>Amphimedon</taxon>
    </lineage>
</organism>
<dbReference type="InterPro" id="IPR003961">
    <property type="entry name" value="FN3_dom"/>
</dbReference>
<feature type="domain" description="Fibronectin type-III" evidence="2">
    <location>
        <begin position="125"/>
        <end position="219"/>
    </location>
</feature>
<evidence type="ECO:0000313" key="3">
    <source>
        <dbReference type="EnsemblMetazoa" id="Aqu2.1.01397_001"/>
    </source>
</evidence>
<dbReference type="Gene3D" id="2.60.40.10">
    <property type="entry name" value="Immunoglobulins"/>
    <property type="match status" value="1"/>
</dbReference>
<dbReference type="InParanoid" id="A0A1X7SH67"/>
<dbReference type="EnsemblMetazoa" id="Aqu2.1.01397_001">
    <property type="protein sequence ID" value="Aqu2.1.01397_001"/>
    <property type="gene ID" value="Aqu2.1.01397"/>
</dbReference>
<protein>
    <recommendedName>
        <fullName evidence="2">Fibronectin type-III domain-containing protein</fullName>
    </recommendedName>
</protein>
<accession>A0A1X7SH67</accession>
<dbReference type="PROSITE" id="PS50853">
    <property type="entry name" value="FN3"/>
    <property type="match status" value="1"/>
</dbReference>
<dbReference type="CDD" id="cd00063">
    <property type="entry name" value="FN3"/>
    <property type="match status" value="1"/>
</dbReference>